<accession>A0A2X0MYT1</accession>
<dbReference type="STRING" id="796604.A0A2X0MYT1"/>
<evidence type="ECO:0000313" key="8">
    <source>
        <dbReference type="Proteomes" id="UP000249464"/>
    </source>
</evidence>
<evidence type="ECO:0000256" key="3">
    <source>
        <dbReference type="ARBA" id="ARBA00023242"/>
    </source>
</evidence>
<dbReference type="InterPro" id="IPR013087">
    <property type="entry name" value="Znf_C2H2_type"/>
</dbReference>
<keyword evidence="8" id="KW-1185">Reference proteome</keyword>
<dbReference type="InterPro" id="IPR021933">
    <property type="entry name" value="SERRATE/Ars2_N"/>
</dbReference>
<sequence>MSCSCCLARRVLLSPSRPVIAHGELSSWTLAVEHTPSLSTKHSFCLPLACFTPVSIELRRGVASDCPCPRSRSCFHDYENAATLVHHTMSYDRAYDHRRGDGPPPPDHYYGYGSAPPWSRGSSGGPHDPRMGPPPMHLGGGPGPYRRSPPPPMGLSIGMGMGMGMGARDDRYDGPGEWPGYPGDRQGGSKRRREPSPPGYRDHHGYGHPRDCPPPPFDPRGPPPPGATSRAEPPIRSTLEAPETLPYQVTQRYFTDWLLQIKPSLSKNQPAIETEWSKYLTSWRRKALTSTFQEHENAAWFREKYDPREPYAEMRERLKQKGREGRVESFLAELASDHLEGIEQNSSFTADDGESRKIHADQTLVAGSPTALVLKTIKSNISRIQLEERLASLEGFLYLALTDPIPDKKFHRVGFVNFATTEQTEAGLAALKDWSIDGFHLPIARADKPLLMRYRATPALMNEPSRIAKDLEQIQRLALALERDAGDSRGSVAIEQRLKKWNEEGGIAMEADSTKKALDLYLHYLRTAFHTCYYCLAVFNFGEELLRRCPKHVRLVSEGKKPISGSQCLMSGAQAQTLMSSLFMLPILVAAELTWVRSFDDRLTLLTDRDTVNLAELGGDDPEEAMHTLCATLHKTEGEGKYRCQQCNKLFSALKFVEKHITTKHPDAIRDKFDKINFFNNYVLDPLHFPQPEKLDNFTLTALKEFDHITPKQSMNKSNHNKTNGTIAGGGTAPSLLTERLGPMATNPSEPKRRRQDSLPMGQRLQPPPPPVGVRMDPRAERGQRSYADLDGPAGGTADEVVLQY</sequence>
<dbReference type="PANTHER" id="PTHR13165">
    <property type="entry name" value="ARSENITE-RESISTANCE PROTEIN 2"/>
    <property type="match status" value="1"/>
</dbReference>
<keyword evidence="3" id="KW-0539">Nucleus</keyword>
<dbReference type="InterPro" id="IPR007042">
    <property type="entry name" value="SERRATE/Ars2_C"/>
</dbReference>
<evidence type="ECO:0000256" key="4">
    <source>
        <dbReference type="PROSITE-ProRule" id="PRU00042"/>
    </source>
</evidence>
<dbReference type="PROSITE" id="PS50157">
    <property type="entry name" value="ZINC_FINGER_C2H2_2"/>
    <property type="match status" value="1"/>
</dbReference>
<proteinExistence type="inferred from homology"/>
<gene>
    <name evidence="7" type="primary">BQ5605_C008g04985</name>
    <name evidence="7" type="ORF">BQ5605_C008G04985</name>
</gene>
<dbReference type="EMBL" id="FQNC01000048">
    <property type="protein sequence ID" value="SGY78892.1"/>
    <property type="molecule type" value="Genomic_DNA"/>
</dbReference>
<keyword evidence="4" id="KW-0862">Zinc</keyword>
<dbReference type="AlphaFoldDB" id="A0A2X0MYT1"/>
<evidence type="ECO:0000259" key="6">
    <source>
        <dbReference type="PROSITE" id="PS50157"/>
    </source>
</evidence>
<dbReference type="GO" id="GO:0031047">
    <property type="term" value="P:regulatory ncRNA-mediated gene silencing"/>
    <property type="evidence" value="ECO:0007669"/>
    <property type="project" value="UniProtKB-ARBA"/>
</dbReference>
<dbReference type="GO" id="GO:0016604">
    <property type="term" value="C:nuclear body"/>
    <property type="evidence" value="ECO:0007669"/>
    <property type="project" value="TreeGrafter"/>
</dbReference>
<evidence type="ECO:0000313" key="7">
    <source>
        <dbReference type="EMBL" id="SGY78892.1"/>
    </source>
</evidence>
<feature type="compositionally biased region" description="Basic and acidic residues" evidence="5">
    <location>
        <begin position="200"/>
        <end position="211"/>
    </location>
</feature>
<dbReference type="InterPro" id="IPR039727">
    <property type="entry name" value="SE/Ars2"/>
</dbReference>
<name>A0A2X0MYT1_9BASI</name>
<comment type="subcellular location">
    <subcellularLocation>
        <location evidence="1">Nucleus</location>
    </subcellularLocation>
</comment>
<dbReference type="GO" id="GO:0016070">
    <property type="term" value="P:RNA metabolic process"/>
    <property type="evidence" value="ECO:0007669"/>
    <property type="project" value="UniProtKB-ARBA"/>
</dbReference>
<reference evidence="7 8" key="1">
    <citation type="submission" date="2016-11" db="EMBL/GenBank/DDBJ databases">
        <authorList>
            <person name="Jaros S."/>
            <person name="Januszkiewicz K."/>
            <person name="Wedrychowicz H."/>
        </authorList>
    </citation>
    <scope>NUCLEOTIDE SEQUENCE [LARGE SCALE GENOMIC DNA]</scope>
</reference>
<evidence type="ECO:0000256" key="5">
    <source>
        <dbReference type="SAM" id="MobiDB-lite"/>
    </source>
</evidence>
<dbReference type="Proteomes" id="UP000249464">
    <property type="component" value="Unassembled WGS sequence"/>
</dbReference>
<comment type="similarity">
    <text evidence="2">Belongs to the ARS2 family.</text>
</comment>
<dbReference type="Pfam" id="PF12066">
    <property type="entry name" value="SERRATE_Ars2_N"/>
    <property type="match status" value="1"/>
</dbReference>
<keyword evidence="4" id="KW-0863">Zinc-finger</keyword>
<protein>
    <submittedName>
        <fullName evidence="7">BQ5605_C008g04985 protein</fullName>
    </submittedName>
</protein>
<dbReference type="PANTHER" id="PTHR13165:SF0">
    <property type="entry name" value="SERRATE RNA EFFECTOR MOLECULE HOMOLOG"/>
    <property type="match status" value="1"/>
</dbReference>
<dbReference type="GO" id="GO:0008270">
    <property type="term" value="F:zinc ion binding"/>
    <property type="evidence" value="ECO:0007669"/>
    <property type="project" value="UniProtKB-KW"/>
</dbReference>
<dbReference type="Pfam" id="PF04959">
    <property type="entry name" value="ARS2"/>
    <property type="match status" value="1"/>
</dbReference>
<dbReference type="PROSITE" id="PS00028">
    <property type="entry name" value="ZINC_FINGER_C2H2_1"/>
    <property type="match status" value="1"/>
</dbReference>
<feature type="compositionally biased region" description="Polar residues" evidence="5">
    <location>
        <begin position="711"/>
        <end position="726"/>
    </location>
</feature>
<keyword evidence="4" id="KW-0479">Metal-binding</keyword>
<feature type="compositionally biased region" description="Pro residues" evidence="5">
    <location>
        <begin position="212"/>
        <end position="226"/>
    </location>
</feature>
<feature type="domain" description="C2H2-type" evidence="6">
    <location>
        <begin position="642"/>
        <end position="665"/>
    </location>
</feature>
<organism evidence="7 8">
    <name type="scientific">Microbotryum silenes-dioicae</name>
    <dbReference type="NCBI Taxonomy" id="796604"/>
    <lineage>
        <taxon>Eukaryota</taxon>
        <taxon>Fungi</taxon>
        <taxon>Dikarya</taxon>
        <taxon>Basidiomycota</taxon>
        <taxon>Pucciniomycotina</taxon>
        <taxon>Microbotryomycetes</taxon>
        <taxon>Microbotryales</taxon>
        <taxon>Microbotryaceae</taxon>
        <taxon>Microbotryum</taxon>
    </lineage>
</organism>
<feature type="region of interest" description="Disordered" evidence="5">
    <location>
        <begin position="96"/>
        <end position="243"/>
    </location>
</feature>
<feature type="region of interest" description="Disordered" evidence="5">
    <location>
        <begin position="711"/>
        <end position="805"/>
    </location>
</feature>
<evidence type="ECO:0000256" key="2">
    <source>
        <dbReference type="ARBA" id="ARBA00005407"/>
    </source>
</evidence>
<evidence type="ECO:0000256" key="1">
    <source>
        <dbReference type="ARBA" id="ARBA00004123"/>
    </source>
</evidence>